<protein>
    <recommendedName>
        <fullName evidence="8">Thioredoxin domain-containing protein</fullName>
    </recommendedName>
</protein>
<gene>
    <name evidence="9" type="ORF">ACHHYP_07993</name>
</gene>
<dbReference type="GO" id="GO:0008379">
    <property type="term" value="F:thioredoxin peroxidase activity"/>
    <property type="evidence" value="ECO:0007669"/>
    <property type="project" value="InterPro"/>
</dbReference>
<comment type="similarity">
    <text evidence="1 7">Belongs to the peroxiredoxin family. Prx5 subfamily.</text>
</comment>
<feature type="active site" description="Cysteine sulfenic acid (-SOH) intermediate" evidence="6">
    <location>
        <position position="72"/>
    </location>
</feature>
<dbReference type="InterPro" id="IPR037944">
    <property type="entry name" value="PRX5-like"/>
</dbReference>
<organism evidence="9 10">
    <name type="scientific">Achlya hypogyna</name>
    <name type="common">Oomycete</name>
    <name type="synonym">Protoachlya hypogyna</name>
    <dbReference type="NCBI Taxonomy" id="1202772"/>
    <lineage>
        <taxon>Eukaryota</taxon>
        <taxon>Sar</taxon>
        <taxon>Stramenopiles</taxon>
        <taxon>Oomycota</taxon>
        <taxon>Saprolegniomycetes</taxon>
        <taxon>Saprolegniales</taxon>
        <taxon>Achlyaceae</taxon>
        <taxon>Achlya</taxon>
    </lineage>
</organism>
<evidence type="ECO:0000256" key="4">
    <source>
        <dbReference type="ARBA" id="ARBA00023002"/>
    </source>
</evidence>
<comment type="caution">
    <text evidence="9">The sequence shown here is derived from an EMBL/GenBank/DDBJ whole genome shotgun (WGS) entry which is preliminary data.</text>
</comment>
<evidence type="ECO:0000259" key="8">
    <source>
        <dbReference type="PROSITE" id="PS51352"/>
    </source>
</evidence>
<keyword evidence="2 7" id="KW-0575">Peroxidase</keyword>
<sequence length="186" mass="19715">MFQRLRPTATLRALSRAASSSTKLAVGSKLPATTLVEARFVEGGSGPIDLAAATKGKTVAIFGLPGAFTPACSEKHFPAYVENHAAFLSAGVDEIWCIVVNDPFVLSAWGRAQKAEGKVRLISDGDAVWTKANDLVFDLTGKSMGLRSTRYSLLVKDGVITHSNIDAPGKFDVSDAATLLAQINKH</sequence>
<keyword evidence="4 7" id="KW-0560">Oxidoreductase</keyword>
<dbReference type="GO" id="GO:0042744">
    <property type="term" value="P:hydrogen peroxide catabolic process"/>
    <property type="evidence" value="ECO:0007669"/>
    <property type="project" value="TreeGrafter"/>
</dbReference>
<evidence type="ECO:0000256" key="7">
    <source>
        <dbReference type="RuleBase" id="RU366011"/>
    </source>
</evidence>
<evidence type="ECO:0000256" key="5">
    <source>
        <dbReference type="ARBA" id="ARBA00023284"/>
    </source>
</evidence>
<dbReference type="InterPro" id="IPR013740">
    <property type="entry name" value="Redoxin"/>
</dbReference>
<dbReference type="PANTHER" id="PTHR10430:SF16">
    <property type="entry name" value="PEROXIREDOXIN-5, MITOCHONDRIAL"/>
    <property type="match status" value="1"/>
</dbReference>
<dbReference type="GO" id="GO:0045454">
    <property type="term" value="P:cell redox homeostasis"/>
    <property type="evidence" value="ECO:0007669"/>
    <property type="project" value="TreeGrafter"/>
</dbReference>
<dbReference type="STRING" id="1202772.A0A1V9YQ24"/>
<dbReference type="AlphaFoldDB" id="A0A1V9YQ24"/>
<dbReference type="EMBL" id="JNBR01001422">
    <property type="protein sequence ID" value="OQR87855.1"/>
    <property type="molecule type" value="Genomic_DNA"/>
</dbReference>
<dbReference type="Proteomes" id="UP000243579">
    <property type="component" value="Unassembled WGS sequence"/>
</dbReference>
<dbReference type="OrthoDB" id="1882547at2759"/>
<evidence type="ECO:0000256" key="6">
    <source>
        <dbReference type="PIRSR" id="PIRSR637944-1"/>
    </source>
</evidence>
<dbReference type="Pfam" id="PF08534">
    <property type="entry name" value="Redoxin"/>
    <property type="match status" value="1"/>
</dbReference>
<evidence type="ECO:0000256" key="1">
    <source>
        <dbReference type="ARBA" id="ARBA00010505"/>
    </source>
</evidence>
<dbReference type="GO" id="GO:0005737">
    <property type="term" value="C:cytoplasm"/>
    <property type="evidence" value="ECO:0007669"/>
    <property type="project" value="TreeGrafter"/>
</dbReference>
<feature type="domain" description="Thioredoxin" evidence="8">
    <location>
        <begin position="24"/>
        <end position="185"/>
    </location>
</feature>
<accession>A0A1V9YQ24</accession>
<proteinExistence type="inferred from homology"/>
<reference evidence="9 10" key="1">
    <citation type="journal article" date="2014" name="Genome Biol. Evol.">
        <title>The secreted proteins of Achlya hypogyna and Thraustotheca clavata identify the ancestral oomycete secretome and reveal gene acquisitions by horizontal gene transfer.</title>
        <authorList>
            <person name="Misner I."/>
            <person name="Blouin N."/>
            <person name="Leonard G."/>
            <person name="Richards T.A."/>
            <person name="Lane C.E."/>
        </authorList>
    </citation>
    <scope>NUCLEOTIDE SEQUENCE [LARGE SCALE GENOMIC DNA]</scope>
    <source>
        <strain evidence="9 10">ATCC 48635</strain>
    </source>
</reference>
<dbReference type="Gene3D" id="3.40.30.10">
    <property type="entry name" value="Glutaredoxin"/>
    <property type="match status" value="1"/>
</dbReference>
<keyword evidence="3 7" id="KW-0049">Antioxidant</keyword>
<comment type="function">
    <text evidence="7">Thiol-specific peroxidase that catalyzes the reduction of hydrogen peroxide and organic hydroperoxides to water and alcohols, respectively. Plays a role in cell protection against oxidative stress by detoxifying peroxides.</text>
</comment>
<evidence type="ECO:0000256" key="2">
    <source>
        <dbReference type="ARBA" id="ARBA00022559"/>
    </source>
</evidence>
<evidence type="ECO:0000313" key="10">
    <source>
        <dbReference type="Proteomes" id="UP000243579"/>
    </source>
</evidence>
<evidence type="ECO:0000313" key="9">
    <source>
        <dbReference type="EMBL" id="OQR87855.1"/>
    </source>
</evidence>
<dbReference type="PANTHER" id="PTHR10430">
    <property type="entry name" value="PEROXIREDOXIN"/>
    <property type="match status" value="1"/>
</dbReference>
<dbReference type="PROSITE" id="PS51352">
    <property type="entry name" value="THIOREDOXIN_2"/>
    <property type="match status" value="1"/>
</dbReference>
<evidence type="ECO:0000256" key="3">
    <source>
        <dbReference type="ARBA" id="ARBA00022862"/>
    </source>
</evidence>
<dbReference type="GO" id="GO:0034599">
    <property type="term" value="P:cellular response to oxidative stress"/>
    <property type="evidence" value="ECO:0007669"/>
    <property type="project" value="InterPro"/>
</dbReference>
<dbReference type="CDD" id="cd03013">
    <property type="entry name" value="PRX5_like"/>
    <property type="match status" value="1"/>
</dbReference>
<dbReference type="InterPro" id="IPR013766">
    <property type="entry name" value="Thioredoxin_domain"/>
</dbReference>
<keyword evidence="10" id="KW-1185">Reference proteome</keyword>
<dbReference type="FunFam" id="3.40.30.10:FF:000020">
    <property type="entry name" value="Peroxiredoxin"/>
    <property type="match status" value="1"/>
</dbReference>
<keyword evidence="5 7" id="KW-0676">Redox-active center</keyword>
<name>A0A1V9YQ24_ACHHY</name>
<dbReference type="InterPro" id="IPR036249">
    <property type="entry name" value="Thioredoxin-like_sf"/>
</dbReference>
<dbReference type="SUPFAM" id="SSF52833">
    <property type="entry name" value="Thioredoxin-like"/>
    <property type="match status" value="1"/>
</dbReference>